<dbReference type="SUPFAM" id="SSF64182">
    <property type="entry name" value="DHH phosphoesterases"/>
    <property type="match status" value="1"/>
</dbReference>
<dbReference type="InterPro" id="IPR038222">
    <property type="entry name" value="DHHA2_dom_sf"/>
</dbReference>
<dbReference type="Proteomes" id="UP000307173">
    <property type="component" value="Unassembled WGS sequence"/>
</dbReference>
<keyword evidence="2" id="KW-0479">Metal-binding</keyword>
<keyword evidence="7" id="KW-1185">Reference proteome</keyword>
<organism evidence="6 7">
    <name type="scientific">Pichia inconspicua</name>
    <dbReference type="NCBI Taxonomy" id="52247"/>
    <lineage>
        <taxon>Eukaryota</taxon>
        <taxon>Fungi</taxon>
        <taxon>Dikarya</taxon>
        <taxon>Ascomycota</taxon>
        <taxon>Saccharomycotina</taxon>
        <taxon>Pichiomycetes</taxon>
        <taxon>Pichiales</taxon>
        <taxon>Pichiaceae</taxon>
        <taxon>Pichia</taxon>
    </lineage>
</organism>
<evidence type="ECO:0000256" key="1">
    <source>
        <dbReference type="ARBA" id="ARBA00001936"/>
    </source>
</evidence>
<comment type="cofactor">
    <cofactor evidence="1">
        <name>Mn(2+)</name>
        <dbReference type="ChEBI" id="CHEBI:29035"/>
    </cofactor>
</comment>
<dbReference type="PANTHER" id="PTHR12112:SF39">
    <property type="entry name" value="EG:152A3.5 PROTEIN (FBGN0003116_PN PROTEIN)"/>
    <property type="match status" value="1"/>
</dbReference>
<name>A0A4T0X4U6_9ASCO</name>
<accession>A0A4T0X4U6</accession>
<protein>
    <recommendedName>
        <fullName evidence="5">DHHA2 domain-containing protein</fullName>
    </recommendedName>
</protein>
<dbReference type="GO" id="GO:0046872">
    <property type="term" value="F:metal ion binding"/>
    <property type="evidence" value="ECO:0007669"/>
    <property type="project" value="UniProtKB-KW"/>
</dbReference>
<evidence type="ECO:0000256" key="2">
    <source>
        <dbReference type="ARBA" id="ARBA00022723"/>
    </source>
</evidence>
<keyword evidence="3" id="KW-0378">Hydrolase</keyword>
<evidence type="ECO:0000313" key="6">
    <source>
        <dbReference type="EMBL" id="TID29987.1"/>
    </source>
</evidence>
<dbReference type="STRING" id="52247.A0A4T0X4U6"/>
<dbReference type="Gene3D" id="3.90.1640.10">
    <property type="entry name" value="inorganic pyrophosphatase (n-terminal core)"/>
    <property type="match status" value="1"/>
</dbReference>
<dbReference type="InterPro" id="IPR001667">
    <property type="entry name" value="DDH_dom"/>
</dbReference>
<proteinExistence type="predicted"/>
<dbReference type="OrthoDB" id="374045at2759"/>
<dbReference type="Gene3D" id="3.10.310.20">
    <property type="entry name" value="DHHA2 domain"/>
    <property type="match status" value="1"/>
</dbReference>
<dbReference type="GO" id="GO:0005737">
    <property type="term" value="C:cytoplasm"/>
    <property type="evidence" value="ECO:0007669"/>
    <property type="project" value="InterPro"/>
</dbReference>
<keyword evidence="4" id="KW-0464">Manganese</keyword>
<dbReference type="EMBL" id="SELW01000220">
    <property type="protein sequence ID" value="TID29987.1"/>
    <property type="molecule type" value="Genomic_DNA"/>
</dbReference>
<evidence type="ECO:0000256" key="4">
    <source>
        <dbReference type="ARBA" id="ARBA00023211"/>
    </source>
</evidence>
<dbReference type="Pfam" id="PF02833">
    <property type="entry name" value="DHHA2"/>
    <property type="match status" value="1"/>
</dbReference>
<dbReference type="InterPro" id="IPR004097">
    <property type="entry name" value="DHHA2"/>
</dbReference>
<reference evidence="6 7" key="1">
    <citation type="journal article" date="2019" name="Front. Genet.">
        <title>Whole-Genome Sequencing of the Opportunistic Yeast Pathogen Candida inconspicua Uncovers Its Hybrid Origin.</title>
        <authorList>
            <person name="Mixao V."/>
            <person name="Hansen A.P."/>
            <person name="Saus E."/>
            <person name="Boekhout T."/>
            <person name="Lass-Florl C."/>
            <person name="Gabaldon T."/>
        </authorList>
    </citation>
    <scope>NUCLEOTIDE SEQUENCE [LARGE SCALE GENOMIC DNA]</scope>
    <source>
        <strain evidence="6 7">CBS 180</strain>
    </source>
</reference>
<dbReference type="InterPro" id="IPR038763">
    <property type="entry name" value="DHH_sf"/>
</dbReference>
<sequence length="336" mass="36847">MRIVEFIKHAKARLATTPAICIGNSGGDLDSVVSCVAYAWLQSLNGGSDVTPIVSFPRDELVLRKDVELVLHKAGINTSDLIFIDDLNLEKKYQIHLVDHNVIDGPEKGEVVSIIDHHDDAGEYLNANPRIVERSGSCVSLVLRELLDNHGSDMTDAERKFLASPILVDTRGFTARVEEVDRCAAQAVSLIDPVTISLYTEELQTAKEDVSGLTSRDLLRKDYKQWTVCEGKVLGISSIMGRVGPVLTAIPDWAEEKGLTILLVMAAYSDENDTFCRELAVYGEFPIDEVISALKLEKQPIAHPVEGVTVYTQHATACSRKQVAPLVLKALQNVSV</sequence>
<feature type="domain" description="DHHA2" evidence="5">
    <location>
        <begin position="200"/>
        <end position="331"/>
    </location>
</feature>
<dbReference type="Pfam" id="PF01368">
    <property type="entry name" value="DHH"/>
    <property type="match status" value="1"/>
</dbReference>
<dbReference type="GO" id="GO:0004309">
    <property type="term" value="F:exopolyphosphatase activity"/>
    <property type="evidence" value="ECO:0007669"/>
    <property type="project" value="TreeGrafter"/>
</dbReference>
<comment type="caution">
    <text evidence="6">The sequence shown here is derived from an EMBL/GenBank/DDBJ whole genome shotgun (WGS) entry which is preliminary data.</text>
</comment>
<evidence type="ECO:0000313" key="7">
    <source>
        <dbReference type="Proteomes" id="UP000307173"/>
    </source>
</evidence>
<dbReference type="AlphaFoldDB" id="A0A4T0X4U6"/>
<dbReference type="SMART" id="SM01131">
    <property type="entry name" value="DHHA2"/>
    <property type="match status" value="1"/>
</dbReference>
<evidence type="ECO:0000256" key="3">
    <source>
        <dbReference type="ARBA" id="ARBA00022801"/>
    </source>
</evidence>
<gene>
    <name evidence="6" type="ORF">CANINC_001499</name>
</gene>
<dbReference type="PANTHER" id="PTHR12112">
    <property type="entry name" value="BNIP - RELATED"/>
    <property type="match status" value="1"/>
</dbReference>
<evidence type="ECO:0000259" key="5">
    <source>
        <dbReference type="SMART" id="SM01131"/>
    </source>
</evidence>